<keyword evidence="2" id="KW-1185">Reference proteome</keyword>
<name>A0A9D4X5U0_PEA</name>
<gene>
    <name evidence="1" type="ORF">KIW84_057391</name>
</gene>
<dbReference type="Proteomes" id="UP001058974">
    <property type="component" value="Chromosome 5"/>
</dbReference>
<dbReference type="Gene3D" id="3.90.550.50">
    <property type="match status" value="1"/>
</dbReference>
<accession>A0A9D4X5U0</accession>
<protein>
    <submittedName>
        <fullName evidence="1">Uncharacterized protein</fullName>
    </submittedName>
</protein>
<dbReference type="InterPro" id="IPR006740">
    <property type="entry name" value="DUF604"/>
</dbReference>
<evidence type="ECO:0000313" key="2">
    <source>
        <dbReference type="Proteomes" id="UP001058974"/>
    </source>
</evidence>
<proteinExistence type="predicted"/>
<organism evidence="1 2">
    <name type="scientific">Pisum sativum</name>
    <name type="common">Garden pea</name>
    <name type="synonym">Lathyrus oleraceus</name>
    <dbReference type="NCBI Taxonomy" id="3888"/>
    <lineage>
        <taxon>Eukaryota</taxon>
        <taxon>Viridiplantae</taxon>
        <taxon>Streptophyta</taxon>
        <taxon>Embryophyta</taxon>
        <taxon>Tracheophyta</taxon>
        <taxon>Spermatophyta</taxon>
        <taxon>Magnoliopsida</taxon>
        <taxon>eudicotyledons</taxon>
        <taxon>Gunneridae</taxon>
        <taxon>Pentapetalae</taxon>
        <taxon>rosids</taxon>
        <taxon>fabids</taxon>
        <taxon>Fabales</taxon>
        <taxon>Fabaceae</taxon>
        <taxon>Papilionoideae</taxon>
        <taxon>50 kb inversion clade</taxon>
        <taxon>NPAAA clade</taxon>
        <taxon>Hologalegina</taxon>
        <taxon>IRL clade</taxon>
        <taxon>Fabeae</taxon>
        <taxon>Lathyrus</taxon>
    </lineage>
</organism>
<dbReference type="Pfam" id="PF04646">
    <property type="entry name" value="DUF604"/>
    <property type="match status" value="1"/>
</dbReference>
<dbReference type="Gramene" id="Psat05G0739100-T1">
    <property type="protein sequence ID" value="KAI5412741.1"/>
    <property type="gene ID" value="KIW84_057391"/>
</dbReference>
<dbReference type="EMBL" id="JAMSHJ010000005">
    <property type="protein sequence ID" value="KAI5412741.1"/>
    <property type="molecule type" value="Genomic_DNA"/>
</dbReference>
<evidence type="ECO:0000313" key="1">
    <source>
        <dbReference type="EMBL" id="KAI5412741.1"/>
    </source>
</evidence>
<reference evidence="1 2" key="1">
    <citation type="journal article" date="2022" name="Nat. Genet.">
        <title>Improved pea reference genome and pan-genome highlight genomic features and evolutionary characteristics.</title>
        <authorList>
            <person name="Yang T."/>
            <person name="Liu R."/>
            <person name="Luo Y."/>
            <person name="Hu S."/>
            <person name="Wang D."/>
            <person name="Wang C."/>
            <person name="Pandey M.K."/>
            <person name="Ge S."/>
            <person name="Xu Q."/>
            <person name="Li N."/>
            <person name="Li G."/>
            <person name="Huang Y."/>
            <person name="Saxena R.K."/>
            <person name="Ji Y."/>
            <person name="Li M."/>
            <person name="Yan X."/>
            <person name="He Y."/>
            <person name="Liu Y."/>
            <person name="Wang X."/>
            <person name="Xiang C."/>
            <person name="Varshney R.K."/>
            <person name="Ding H."/>
            <person name="Gao S."/>
            <person name="Zong X."/>
        </authorList>
    </citation>
    <scope>NUCLEOTIDE SEQUENCE [LARGE SCALE GENOMIC DNA]</scope>
    <source>
        <strain evidence="1 2">cv. Zhongwan 6</strain>
    </source>
</reference>
<dbReference type="FunFam" id="3.90.550.50:FF:000006">
    <property type="entry name" value="Fringe-related protein-like"/>
    <property type="match status" value="1"/>
</dbReference>
<dbReference type="AlphaFoldDB" id="A0A9D4X5U0"/>
<dbReference type="PANTHER" id="PTHR10811">
    <property type="entry name" value="FRINGE-RELATED"/>
    <property type="match status" value="1"/>
</dbReference>
<comment type="caution">
    <text evidence="1">The sequence shown here is derived from an EMBL/GenBank/DDBJ whole genome shotgun (WGS) entry which is preliminary data.</text>
</comment>
<sequence length="494" mass="56668">MSMYRRKLNMMEEAELVVEEWEFLRENDSDRRFLLGKKVEHVDEDHHENAFGYVAMVLRRPNKIPILDVGSSLQQTTDSDPTDVNHLVFGIASTGKSWADRKKYVKLWWNKIIKGCVFVDNLPPEQNDSDDSVPPLCVSEDTSKFLYTCKGGLRSAIRVARIVKEIVGLNNHSNVRWYVFGDDDTVFFPENLVKTLSKYDHRLWYYVGAYSENYEGSYVFGFGMAFGGGGFAISASLANVLYEVFDSCIERYSHLYGSDARVFSCISELGVGLTYEPGFHQVDLSGNIFGLLASHPLSLLLSLHHLDLVEPIFPQMTTSKSLQHLFEAANVDSLRILQQTVCYDKQFSRTISVSWGYAVQIFQYNELLPNILRVRETFRPWRENLPFAGVYTFSTTKIQKDSCERPTIFYLDNVSSGKDGIVSNYTKSFRNCSKDNTSLKNLEVIKVVTKKLDLNTKQVQTLRRQCCDVLHSNSSQLMEIAIRECRYEELIYMH</sequence>